<name>A0A6G0TSK9_APHGL</name>
<accession>A0A6G0TSK9</accession>
<dbReference type="AlphaFoldDB" id="A0A6G0TSK9"/>
<reference evidence="1 2" key="1">
    <citation type="submission" date="2019-08" db="EMBL/GenBank/DDBJ databases">
        <title>The genome of the soybean aphid Biotype 1, its phylome, world population structure and adaptation to the North American continent.</title>
        <authorList>
            <person name="Giordano R."/>
            <person name="Donthu R.K."/>
            <person name="Hernandez A.G."/>
            <person name="Wright C.L."/>
            <person name="Zimin A.V."/>
        </authorList>
    </citation>
    <scope>NUCLEOTIDE SEQUENCE [LARGE SCALE GENOMIC DNA]</scope>
    <source>
        <tissue evidence="1">Whole aphids</tissue>
    </source>
</reference>
<proteinExistence type="predicted"/>
<dbReference type="EMBL" id="VYZN01000017">
    <property type="protein sequence ID" value="KAE9538061.1"/>
    <property type="molecule type" value="Genomic_DNA"/>
</dbReference>
<organism evidence="1 2">
    <name type="scientific">Aphis glycines</name>
    <name type="common">Soybean aphid</name>
    <dbReference type="NCBI Taxonomy" id="307491"/>
    <lineage>
        <taxon>Eukaryota</taxon>
        <taxon>Metazoa</taxon>
        <taxon>Ecdysozoa</taxon>
        <taxon>Arthropoda</taxon>
        <taxon>Hexapoda</taxon>
        <taxon>Insecta</taxon>
        <taxon>Pterygota</taxon>
        <taxon>Neoptera</taxon>
        <taxon>Paraneoptera</taxon>
        <taxon>Hemiptera</taxon>
        <taxon>Sternorrhyncha</taxon>
        <taxon>Aphidomorpha</taxon>
        <taxon>Aphidoidea</taxon>
        <taxon>Aphididae</taxon>
        <taxon>Aphidini</taxon>
        <taxon>Aphis</taxon>
        <taxon>Aphis</taxon>
    </lineage>
</organism>
<sequence length="277" mass="32082">MYKTLYNSTIGSKLTALLFFILLKLKWSSKTNTWSSNTFDQYLFHVFVLQKQYLRIVSLFPVANNMIKIWTESDLITQIFEEKFMENIVPNFQNLTQTSSSLISMSSIHCPNFLKDTGNMTPLALVYPFRKVLSKLLLIKSDISLSTFEYVISAMFSAYSLETPIYLLKNENKLIWQTRRRRVRKLSIDRTLNGIPNIIPNIVKIKFTLNKKTTSPTVGSVVHLTTTSLMSFELRLSYSAIIPIRETYTSCRKLHGFPKPTPGRQSNLYLKTELFEE</sequence>
<protein>
    <submittedName>
        <fullName evidence="1">Uncharacterized protein</fullName>
    </submittedName>
</protein>
<keyword evidence="2" id="KW-1185">Reference proteome</keyword>
<dbReference type="Proteomes" id="UP000475862">
    <property type="component" value="Unassembled WGS sequence"/>
</dbReference>
<evidence type="ECO:0000313" key="1">
    <source>
        <dbReference type="EMBL" id="KAE9538061.1"/>
    </source>
</evidence>
<evidence type="ECO:0000313" key="2">
    <source>
        <dbReference type="Proteomes" id="UP000475862"/>
    </source>
</evidence>
<comment type="caution">
    <text evidence="1">The sequence shown here is derived from an EMBL/GenBank/DDBJ whole genome shotgun (WGS) entry which is preliminary data.</text>
</comment>
<gene>
    <name evidence="1" type="ORF">AGLY_006033</name>
</gene>